<evidence type="ECO:0000313" key="3">
    <source>
        <dbReference type="EMBL" id="MCL3992079.1"/>
    </source>
</evidence>
<accession>A0ABT0NKT2</accession>
<keyword evidence="2" id="KW-0732">Signal</keyword>
<sequence length="235" mass="22753">MNHRFRAAFAASAALGAGLLLTACQDGSGTTADATARTTATSAATPTPQPVADATETAASGGGQKSGSAGATAGATHSGGGTKASTGEGRTSDDGAAADKTGYGQGCGSNDLRWSAKSMTQAGGYIQISVSAKPGITCVLPAGLPVVAFGSGGTQAHPAEQSAGSEITLSGGTTVYAGVNPKTTNDDNGTEYSTVIVSVSDGDPNPVSLPVGNTVVDKPVVTNWHTNPADAVPAG</sequence>
<organism evidence="3 4">
    <name type="scientific">Streptomyces lavenduligriseus</name>
    <dbReference type="NCBI Taxonomy" id="67315"/>
    <lineage>
        <taxon>Bacteria</taxon>
        <taxon>Bacillati</taxon>
        <taxon>Actinomycetota</taxon>
        <taxon>Actinomycetes</taxon>
        <taxon>Kitasatosporales</taxon>
        <taxon>Streptomycetaceae</taxon>
        <taxon>Streptomyces</taxon>
    </lineage>
</organism>
<gene>
    <name evidence="3" type="ORF">M4438_00765</name>
</gene>
<evidence type="ECO:0000256" key="1">
    <source>
        <dbReference type="SAM" id="MobiDB-lite"/>
    </source>
</evidence>
<feature type="compositionally biased region" description="Low complexity" evidence="1">
    <location>
        <begin position="66"/>
        <end position="76"/>
    </location>
</feature>
<reference evidence="3 4" key="1">
    <citation type="submission" date="2022-05" db="EMBL/GenBank/DDBJ databases">
        <title>Genome Resource of Streptomyces lavenduligriseus GA1-1, a Strain with Broad-Spectrum Antifungal Activity against Phytopathogenic Fungi.</title>
        <authorList>
            <person name="Qi D."/>
        </authorList>
    </citation>
    <scope>NUCLEOTIDE SEQUENCE [LARGE SCALE GENOMIC DNA]</scope>
    <source>
        <strain evidence="3 4">GA1-1</strain>
    </source>
</reference>
<keyword evidence="4" id="KW-1185">Reference proteome</keyword>
<dbReference type="RefSeq" id="WP_249456616.1">
    <property type="nucleotide sequence ID" value="NZ_JAMCCK010000002.1"/>
</dbReference>
<dbReference type="Proteomes" id="UP001202052">
    <property type="component" value="Unassembled WGS sequence"/>
</dbReference>
<feature type="region of interest" description="Disordered" evidence="1">
    <location>
        <begin position="28"/>
        <end position="104"/>
    </location>
</feature>
<proteinExistence type="predicted"/>
<evidence type="ECO:0000313" key="4">
    <source>
        <dbReference type="Proteomes" id="UP001202052"/>
    </source>
</evidence>
<name>A0ABT0NKT2_9ACTN</name>
<comment type="caution">
    <text evidence="3">The sequence shown here is derived from an EMBL/GenBank/DDBJ whole genome shotgun (WGS) entry which is preliminary data.</text>
</comment>
<dbReference type="EMBL" id="JAMCCK010000002">
    <property type="protein sequence ID" value="MCL3992079.1"/>
    <property type="molecule type" value="Genomic_DNA"/>
</dbReference>
<feature type="compositionally biased region" description="Low complexity" evidence="1">
    <location>
        <begin position="30"/>
        <end position="46"/>
    </location>
</feature>
<evidence type="ECO:0000256" key="2">
    <source>
        <dbReference type="SAM" id="SignalP"/>
    </source>
</evidence>
<dbReference type="PROSITE" id="PS51257">
    <property type="entry name" value="PROKAR_LIPOPROTEIN"/>
    <property type="match status" value="1"/>
</dbReference>
<protein>
    <submittedName>
        <fullName evidence="3">DUF4232 domain-containing protein</fullName>
    </submittedName>
</protein>
<feature type="chain" id="PRO_5045484061" evidence="2">
    <location>
        <begin position="23"/>
        <end position="235"/>
    </location>
</feature>
<feature type="signal peptide" evidence="2">
    <location>
        <begin position="1"/>
        <end position="22"/>
    </location>
</feature>